<proteinExistence type="predicted"/>
<evidence type="ECO:0000313" key="1">
    <source>
        <dbReference type="EMBL" id="MBW86777.1"/>
    </source>
</evidence>
<protein>
    <submittedName>
        <fullName evidence="1">Uncharacterized protein</fullName>
    </submittedName>
</protein>
<name>A0A2P2IZZ3_RHIMU</name>
<dbReference type="AlphaFoldDB" id="A0A2P2IZZ3"/>
<reference evidence="1" key="1">
    <citation type="submission" date="2018-02" db="EMBL/GenBank/DDBJ databases">
        <title>Rhizophora mucronata_Transcriptome.</title>
        <authorList>
            <person name="Meera S.P."/>
            <person name="Sreeshan A."/>
            <person name="Augustine A."/>
        </authorList>
    </citation>
    <scope>NUCLEOTIDE SEQUENCE</scope>
    <source>
        <tissue evidence="1">Leaf</tissue>
    </source>
</reference>
<organism evidence="1">
    <name type="scientific">Rhizophora mucronata</name>
    <name type="common">Asiatic mangrove</name>
    <dbReference type="NCBI Taxonomy" id="61149"/>
    <lineage>
        <taxon>Eukaryota</taxon>
        <taxon>Viridiplantae</taxon>
        <taxon>Streptophyta</taxon>
        <taxon>Embryophyta</taxon>
        <taxon>Tracheophyta</taxon>
        <taxon>Spermatophyta</taxon>
        <taxon>Magnoliopsida</taxon>
        <taxon>eudicotyledons</taxon>
        <taxon>Gunneridae</taxon>
        <taxon>Pentapetalae</taxon>
        <taxon>rosids</taxon>
        <taxon>fabids</taxon>
        <taxon>Malpighiales</taxon>
        <taxon>Rhizophoraceae</taxon>
        <taxon>Rhizophora</taxon>
    </lineage>
</organism>
<accession>A0A2P2IZZ3</accession>
<dbReference type="EMBL" id="GGEC01006294">
    <property type="protein sequence ID" value="MBW86777.1"/>
    <property type="molecule type" value="Transcribed_RNA"/>
</dbReference>
<sequence length="30" mass="3566">MLPPLIYMLRIEVPKCTLSSSVVQNWFLMR</sequence>